<feature type="non-terminal residue" evidence="4">
    <location>
        <position position="642"/>
    </location>
</feature>
<dbReference type="PANTHER" id="PTHR30290">
    <property type="entry name" value="PERIPLASMIC BINDING COMPONENT OF ABC TRANSPORTER"/>
    <property type="match status" value="1"/>
</dbReference>
<dbReference type="Proteomes" id="UP001594351">
    <property type="component" value="Unassembled WGS sequence"/>
</dbReference>
<protein>
    <submittedName>
        <fullName evidence="4">ABC transporter substrate-binding protein</fullName>
    </submittedName>
</protein>
<dbReference type="InterPro" id="IPR030678">
    <property type="entry name" value="Peptide/Ni-bd"/>
</dbReference>
<evidence type="ECO:0000259" key="3">
    <source>
        <dbReference type="Pfam" id="PF00496"/>
    </source>
</evidence>
<dbReference type="EMBL" id="JBHPBY010000733">
    <property type="protein sequence ID" value="MFC1854138.1"/>
    <property type="molecule type" value="Genomic_DNA"/>
</dbReference>
<comment type="caution">
    <text evidence="4">The sequence shown here is derived from an EMBL/GenBank/DDBJ whole genome shotgun (WGS) entry which is preliminary data.</text>
</comment>
<feature type="signal peptide" evidence="2">
    <location>
        <begin position="1"/>
        <end position="26"/>
    </location>
</feature>
<dbReference type="Gene3D" id="3.10.105.10">
    <property type="entry name" value="Dipeptide-binding Protein, Domain 3"/>
    <property type="match status" value="1"/>
</dbReference>
<accession>A0ABV6Z6S2</accession>
<reference evidence="4 5" key="1">
    <citation type="submission" date="2024-09" db="EMBL/GenBank/DDBJ databases">
        <title>Laminarin stimulates single cell rates of sulfate reduction while oxygen inhibits transcriptomic activity in coastal marine sediment.</title>
        <authorList>
            <person name="Lindsay M."/>
            <person name="Orcutt B."/>
            <person name="Emerson D."/>
            <person name="Stepanauskas R."/>
            <person name="D'Angelo T."/>
        </authorList>
    </citation>
    <scope>NUCLEOTIDE SEQUENCE [LARGE SCALE GENOMIC DNA]</scope>
    <source>
        <strain evidence="4">SAG AM-311-K15</strain>
    </source>
</reference>
<proteinExistence type="predicted"/>
<dbReference type="InterPro" id="IPR039424">
    <property type="entry name" value="SBP_5"/>
</dbReference>
<dbReference type="PROSITE" id="PS51257">
    <property type="entry name" value="PROKAR_LIPOPROTEIN"/>
    <property type="match status" value="1"/>
</dbReference>
<gene>
    <name evidence="4" type="ORF">ACFL27_28475</name>
</gene>
<dbReference type="PANTHER" id="PTHR30290:SF64">
    <property type="entry name" value="ABC TRANSPORTER PERIPLASMIC BINDING PROTEIN"/>
    <property type="match status" value="1"/>
</dbReference>
<feature type="chain" id="PRO_5046870226" evidence="2">
    <location>
        <begin position="27"/>
        <end position="642"/>
    </location>
</feature>
<evidence type="ECO:0000313" key="5">
    <source>
        <dbReference type="Proteomes" id="UP001594351"/>
    </source>
</evidence>
<evidence type="ECO:0000256" key="1">
    <source>
        <dbReference type="ARBA" id="ARBA00022729"/>
    </source>
</evidence>
<organism evidence="4 5">
    <name type="scientific">candidate division CSSED10-310 bacterium</name>
    <dbReference type="NCBI Taxonomy" id="2855610"/>
    <lineage>
        <taxon>Bacteria</taxon>
        <taxon>Bacteria division CSSED10-310</taxon>
    </lineage>
</organism>
<dbReference type="Pfam" id="PF00496">
    <property type="entry name" value="SBP_bac_5"/>
    <property type="match status" value="1"/>
</dbReference>
<feature type="domain" description="Solute-binding protein family 5" evidence="3">
    <location>
        <begin position="144"/>
        <end position="533"/>
    </location>
</feature>
<dbReference type="SUPFAM" id="SSF53850">
    <property type="entry name" value="Periplasmic binding protein-like II"/>
    <property type="match status" value="1"/>
</dbReference>
<name>A0ABV6Z6S2_UNCC1</name>
<dbReference type="InterPro" id="IPR000914">
    <property type="entry name" value="SBP_5_dom"/>
</dbReference>
<dbReference type="Gene3D" id="3.40.190.10">
    <property type="entry name" value="Periplasmic binding protein-like II"/>
    <property type="match status" value="1"/>
</dbReference>
<evidence type="ECO:0000313" key="4">
    <source>
        <dbReference type="EMBL" id="MFC1854138.1"/>
    </source>
</evidence>
<evidence type="ECO:0000256" key="2">
    <source>
        <dbReference type="SAM" id="SignalP"/>
    </source>
</evidence>
<sequence>MLKSLKVMGMIVLVVCFVLVGCGQNAGDKDQKKSKRGRRELMKLAIKTAAQIAPKDTETPAEEGGYGFEKIAAGLGYITHVVPEEQLKHFGDSRAKKGGMMVYVTSRFPVTMRTSGKNCNYVENSTFGEMLYEGMLDLNPVTLEFMPSLATHWKISDDKLHYAFRLNPDARWSDGKPVIAEDVIATWDLLMDETILFPSTQLVYGKFDRPVKEGKYIISVKCNELNWRNFLYFSASMEIYPAHKLKGLTGTDYLKEYHMKTLPGTGPYVMLEKDIKNQVSYAVTRRLDYWAAENPLRKYRFNFDKIKFNVVKNNRTLEYEKFKKGDQDFFDIRKAQRWVEETNYKQMQKGWILKRKLFSDKPAGTQGYCFNMRMPPFSDRRMRYAFTYLLNREKLNKELYYGEFIPQNSLYSGSVYENPNNEQIKYNPEKAMKLLAEAGWKERNSKGWLVNDKGEELRIEIGIPKVIEYRVTPYQRMLQEFGIDLQIKFVDENSMWKMLMERNFTITWQNWTGLVFPNPETSLHSRLADKNNNANLSGFKNERVDQLLEIYDREFEQQKRVEIIREIDKIVADTRTAAWTFYRYDYIVFWNKFSYPDYMVARYTGDYRSIYKFWWFDPEKIEQLDKAMAQDTSLPLGEIDVK</sequence>
<keyword evidence="1 2" id="KW-0732">Signal</keyword>
<dbReference type="PIRSF" id="PIRSF002741">
    <property type="entry name" value="MppA"/>
    <property type="match status" value="1"/>
</dbReference>
<keyword evidence="5" id="KW-1185">Reference proteome</keyword>